<evidence type="ECO:0000313" key="2">
    <source>
        <dbReference type="Proteomes" id="UP000254893"/>
    </source>
</evidence>
<proteinExistence type="predicted"/>
<reference evidence="1 2" key="1">
    <citation type="submission" date="2018-06" db="EMBL/GenBank/DDBJ databases">
        <authorList>
            <consortium name="Pathogen Informatics"/>
            <person name="Doyle S."/>
        </authorList>
    </citation>
    <scope>NUCLEOTIDE SEQUENCE [LARGE SCALE GENOMIC DNA]</scope>
    <source>
        <strain evidence="1 2">NCTC11388</strain>
    </source>
</reference>
<dbReference type="AlphaFoldDB" id="A0A380CT60"/>
<dbReference type="PROSITE" id="PS51257">
    <property type="entry name" value="PROKAR_LIPOPROTEIN"/>
    <property type="match status" value="1"/>
</dbReference>
<dbReference type="EMBL" id="UGYW01000002">
    <property type="protein sequence ID" value="SUJ27166.1"/>
    <property type="molecule type" value="Genomic_DNA"/>
</dbReference>
<dbReference type="Proteomes" id="UP000254893">
    <property type="component" value="Unassembled WGS sequence"/>
</dbReference>
<sequence length="394" mass="45245">MKLSIYYIKLLIFILLTTSMLLSCSRQDIKPTDNPEDRGILLELDSAKFPVVKKDTIVKSVYDILYQLDGMQFYIQAHDNLVLQSYGQGKNLLLEPIAPDDDSQLFYFKFSPPSSDNPYMLYSVKENTAIGIGAYAKSPDQYFPFTQRTGRPSSFGFSWIPVLNPERTAYYLDSRDVSGTAMIDGKPKPFNYSIKAEYGRLFMGNRDFMQFLNFVFVPNDEFILESIQLDTTGGKITNSRIIRIDYGLRFNNRSTEFRENVLLRDTLKSEFSIQETFRGISLKKNENVELETDLPRVSSSAGVNSFGKKEKIKMNYGTKPYRTVVTTYPMEIVIPAYSWFSYDLWIVQHAVELKYKAVYRGVKSGKSINVSGVYSGYDFSNPYLEVFTRPNKTN</sequence>
<protein>
    <submittedName>
        <fullName evidence="1">Uncharacterized protein</fullName>
    </submittedName>
</protein>
<name>A0A380CT60_SPHSI</name>
<dbReference type="Gene3D" id="2.170.15.10">
    <property type="entry name" value="Proaerolysin, chain A, domain 3"/>
    <property type="match status" value="1"/>
</dbReference>
<dbReference type="RefSeq" id="WP_115171435.1">
    <property type="nucleotide sequence ID" value="NZ_UGYW01000002.1"/>
</dbReference>
<gene>
    <name evidence="1" type="ORF">NCTC11388_04100</name>
</gene>
<accession>A0A380CT60</accession>
<organism evidence="1 2">
    <name type="scientific">Sphingobacterium spiritivorum</name>
    <name type="common">Flavobacterium spiritivorum</name>
    <dbReference type="NCBI Taxonomy" id="258"/>
    <lineage>
        <taxon>Bacteria</taxon>
        <taxon>Pseudomonadati</taxon>
        <taxon>Bacteroidota</taxon>
        <taxon>Sphingobacteriia</taxon>
        <taxon>Sphingobacteriales</taxon>
        <taxon>Sphingobacteriaceae</taxon>
        <taxon>Sphingobacterium</taxon>
    </lineage>
</organism>
<evidence type="ECO:0000313" key="1">
    <source>
        <dbReference type="EMBL" id="SUJ27166.1"/>
    </source>
</evidence>